<dbReference type="SUPFAM" id="SSF109854">
    <property type="entry name" value="DinB/YfiT-like putative metalloenzymes"/>
    <property type="match status" value="1"/>
</dbReference>
<dbReference type="Pfam" id="PF04978">
    <property type="entry name" value="MST"/>
    <property type="match status" value="1"/>
</dbReference>
<evidence type="ECO:0000313" key="2">
    <source>
        <dbReference type="Proteomes" id="UP001500782"/>
    </source>
</evidence>
<sequence length="176" mass="21025">MLDFRVTAKEGYDRKIGELVSMLEYTRAVTLEEISSFTLSELDFIAYEGANTIGGLLQHINFIEFVHQLISFEDRDMNEQEQVEWGAAWELGDRAREEIRGNIIEYYLDNLAKTREKTLRLLQSKTDDWLFEENKWDNGVSYNHYWLWYHVMEDEISHRGQIRVLKRMIENHKITL</sequence>
<evidence type="ECO:0000313" key="1">
    <source>
        <dbReference type="EMBL" id="GAA0343075.1"/>
    </source>
</evidence>
<accession>A0ABP3GEV7</accession>
<comment type="caution">
    <text evidence="1">The sequence shown here is derived from an EMBL/GenBank/DDBJ whole genome shotgun (WGS) entry which is preliminary data.</text>
</comment>
<dbReference type="RefSeq" id="WP_343802455.1">
    <property type="nucleotide sequence ID" value="NZ_BAAADJ010000061.1"/>
</dbReference>
<keyword evidence="2" id="KW-1185">Reference proteome</keyword>
<dbReference type="Gene3D" id="1.20.120.450">
    <property type="entry name" value="dinb family like domain"/>
    <property type="match status" value="1"/>
</dbReference>
<gene>
    <name evidence="1" type="ORF">GCM10008967_36940</name>
</gene>
<protein>
    <submittedName>
        <fullName evidence="1">DinB family protein</fullName>
    </submittedName>
</protein>
<dbReference type="Proteomes" id="UP001500782">
    <property type="component" value="Unassembled WGS sequence"/>
</dbReference>
<dbReference type="InterPro" id="IPR007061">
    <property type="entry name" value="MST-like"/>
</dbReference>
<proteinExistence type="predicted"/>
<dbReference type="InterPro" id="IPR034660">
    <property type="entry name" value="DinB/YfiT-like"/>
</dbReference>
<name>A0ABP3GEV7_9BACI</name>
<organism evidence="1 2">
    <name type="scientific">Bacillus carboniphilus</name>
    <dbReference type="NCBI Taxonomy" id="86663"/>
    <lineage>
        <taxon>Bacteria</taxon>
        <taxon>Bacillati</taxon>
        <taxon>Bacillota</taxon>
        <taxon>Bacilli</taxon>
        <taxon>Bacillales</taxon>
        <taxon>Bacillaceae</taxon>
        <taxon>Bacillus</taxon>
    </lineage>
</organism>
<reference evidence="2" key="1">
    <citation type="journal article" date="2019" name="Int. J. Syst. Evol. Microbiol.">
        <title>The Global Catalogue of Microorganisms (GCM) 10K type strain sequencing project: providing services to taxonomists for standard genome sequencing and annotation.</title>
        <authorList>
            <consortium name="The Broad Institute Genomics Platform"/>
            <consortium name="The Broad Institute Genome Sequencing Center for Infectious Disease"/>
            <person name="Wu L."/>
            <person name="Ma J."/>
        </authorList>
    </citation>
    <scope>NUCLEOTIDE SEQUENCE [LARGE SCALE GENOMIC DNA]</scope>
    <source>
        <strain evidence="2">JCM 9731</strain>
    </source>
</reference>
<dbReference type="EMBL" id="BAAADJ010000061">
    <property type="protein sequence ID" value="GAA0343075.1"/>
    <property type="molecule type" value="Genomic_DNA"/>
</dbReference>